<gene>
    <name evidence="2" type="ORF">NQ315_007189</name>
</gene>
<dbReference type="GO" id="GO:0016491">
    <property type="term" value="F:oxidoreductase activity"/>
    <property type="evidence" value="ECO:0007669"/>
    <property type="project" value="UniProtKB-KW"/>
</dbReference>
<proteinExistence type="predicted"/>
<sequence length="128" mass="14340">MAQLYKNTKITFNAVDPGLVRGTGHIEKYSTLGRSFLTKFSVLPWVWLFLKTPKQGCQSIVYLAVDPMVNNVSGCYFSNCEIKEPADVVKDSNLAKLLYDKSCRIVNIDKDKIQLNMETATPSANSEN</sequence>
<accession>A0AAV8WDK1</accession>
<name>A0AAV8WDK1_9CUCU</name>
<dbReference type="EMBL" id="JANEYG010000003">
    <property type="protein sequence ID" value="KAJ8924393.1"/>
    <property type="molecule type" value="Genomic_DNA"/>
</dbReference>
<dbReference type="PANTHER" id="PTHR43157:SF31">
    <property type="entry name" value="PHOSPHATIDYLINOSITOL-GLYCAN BIOSYNTHESIS CLASS F PROTEIN"/>
    <property type="match status" value="1"/>
</dbReference>
<organism evidence="2 3">
    <name type="scientific">Exocentrus adspersus</name>
    <dbReference type="NCBI Taxonomy" id="1586481"/>
    <lineage>
        <taxon>Eukaryota</taxon>
        <taxon>Metazoa</taxon>
        <taxon>Ecdysozoa</taxon>
        <taxon>Arthropoda</taxon>
        <taxon>Hexapoda</taxon>
        <taxon>Insecta</taxon>
        <taxon>Pterygota</taxon>
        <taxon>Neoptera</taxon>
        <taxon>Endopterygota</taxon>
        <taxon>Coleoptera</taxon>
        <taxon>Polyphaga</taxon>
        <taxon>Cucujiformia</taxon>
        <taxon>Chrysomeloidea</taxon>
        <taxon>Cerambycidae</taxon>
        <taxon>Lamiinae</taxon>
        <taxon>Acanthocinini</taxon>
        <taxon>Exocentrus</taxon>
    </lineage>
</organism>
<dbReference type="Proteomes" id="UP001159042">
    <property type="component" value="Unassembled WGS sequence"/>
</dbReference>
<evidence type="ECO:0000313" key="3">
    <source>
        <dbReference type="Proteomes" id="UP001159042"/>
    </source>
</evidence>
<keyword evidence="1" id="KW-0560">Oxidoreductase</keyword>
<dbReference type="AlphaFoldDB" id="A0AAV8WDK1"/>
<dbReference type="PANTHER" id="PTHR43157">
    <property type="entry name" value="PHOSPHATIDYLINOSITOL-GLYCAN BIOSYNTHESIS CLASS F PROTEIN-RELATED"/>
    <property type="match status" value="1"/>
</dbReference>
<reference evidence="2 3" key="1">
    <citation type="journal article" date="2023" name="Insect Mol. Biol.">
        <title>Genome sequencing provides insights into the evolution of gene families encoding plant cell wall-degrading enzymes in longhorned beetles.</title>
        <authorList>
            <person name="Shin N.R."/>
            <person name="Okamura Y."/>
            <person name="Kirsch R."/>
            <person name="Pauchet Y."/>
        </authorList>
    </citation>
    <scope>NUCLEOTIDE SEQUENCE [LARGE SCALE GENOMIC DNA]</scope>
    <source>
        <strain evidence="2">EAD_L_NR</strain>
    </source>
</reference>
<comment type="caution">
    <text evidence="2">The sequence shown here is derived from an EMBL/GenBank/DDBJ whole genome shotgun (WGS) entry which is preliminary data.</text>
</comment>
<evidence type="ECO:0000313" key="2">
    <source>
        <dbReference type="EMBL" id="KAJ8924393.1"/>
    </source>
</evidence>
<keyword evidence="3" id="KW-1185">Reference proteome</keyword>
<evidence type="ECO:0000256" key="1">
    <source>
        <dbReference type="ARBA" id="ARBA00023002"/>
    </source>
</evidence>
<dbReference type="Gene3D" id="3.40.50.720">
    <property type="entry name" value="NAD(P)-binding Rossmann-like Domain"/>
    <property type="match status" value="1"/>
</dbReference>
<protein>
    <submittedName>
        <fullName evidence="2">Uncharacterized protein</fullName>
    </submittedName>
</protein>